<organism evidence="3 4">
    <name type="scientific">Aminobacterium colombiense (strain DSM 12261 / ALA-1)</name>
    <dbReference type="NCBI Taxonomy" id="572547"/>
    <lineage>
        <taxon>Bacteria</taxon>
        <taxon>Thermotogati</taxon>
        <taxon>Synergistota</taxon>
        <taxon>Synergistia</taxon>
        <taxon>Synergistales</taxon>
        <taxon>Aminobacteriaceae</taxon>
        <taxon>Aminobacterium</taxon>
    </lineage>
</organism>
<dbReference type="eggNOG" id="COG1933">
    <property type="taxonomic scope" value="Bacteria"/>
</dbReference>
<dbReference type="InterPro" id="IPR036013">
    <property type="entry name" value="Band_7/SPFH_dom_sf"/>
</dbReference>
<evidence type="ECO:0000313" key="4">
    <source>
        <dbReference type="Proteomes" id="UP000002366"/>
    </source>
</evidence>
<protein>
    <submittedName>
        <fullName evidence="3">Antifreeze protein type I</fullName>
    </submittedName>
</protein>
<feature type="domain" description="DZANK-type" evidence="1">
    <location>
        <begin position="313"/>
        <end position="355"/>
    </location>
</feature>
<dbReference type="PANTHER" id="PTHR37826">
    <property type="entry name" value="FLOTILLIN BAND_7_5 DOMAIN PROTEIN"/>
    <property type="match status" value="1"/>
</dbReference>
<evidence type="ECO:0000259" key="2">
    <source>
        <dbReference type="Pfam" id="PF13421"/>
    </source>
</evidence>
<dbReference type="PANTHER" id="PTHR37826:SF2">
    <property type="entry name" value="ZINC-RIBBON DOMAIN-CONTAINING PROTEIN"/>
    <property type="match status" value="1"/>
</dbReference>
<feature type="domain" description="SPFH" evidence="2">
    <location>
        <begin position="30"/>
        <end position="225"/>
    </location>
</feature>
<evidence type="ECO:0000259" key="1">
    <source>
        <dbReference type="Pfam" id="PF12773"/>
    </source>
</evidence>
<dbReference type="Proteomes" id="UP000002366">
    <property type="component" value="Chromosome"/>
</dbReference>
<dbReference type="Pfam" id="PF12773">
    <property type="entry name" value="DZR"/>
    <property type="match status" value="2"/>
</dbReference>
<dbReference type="Pfam" id="PF13421">
    <property type="entry name" value="Band_7_1"/>
    <property type="match status" value="1"/>
</dbReference>
<dbReference type="OrthoDB" id="9788304at2"/>
<dbReference type="KEGG" id="aco:Amico_1912"/>
<sequence length="414" mass="45471">MGIIKVVEYNGPDPHDVFAWKYADKTSASDELSTWTQLVVREAQEAILFKNGQAFDLFTAGCYTLSTNNIPLLSAFINLPYGGKSPFKAEIWFVNKLYSLDVKWGTPSPIQIQDPRYGVWLPVRSYGQFGIRIADSRQFLLKLVGSLGSFTKENISQFFKGLLITRIKDLVSNYMITEKKGILELNAYLNEISHHMEEELRPVLEDYGIELVNFFVNSINVPEDDPVVIQLKNALAKRAEMDILGYSYQLQRSFDTLEKAASNEGNGAGLMQAGIGLGMGVGVGGALGQTAAHITKNLSTEGQENLTEKSKVCANCGTPFNPDARFCFQCGRKINMCGSCGHDIPDNVAKCPECGAPAPALCPQCGHTIDSDMKFCPFCGMEIKRNCPSCGKNVETDARFCPSCGQKIDEDSAS</sequence>
<name>D5EHJ1_AMICL</name>
<dbReference type="HOGENOM" id="CLU_037108_1_0_0"/>
<accession>D5EHJ1</accession>
<dbReference type="eggNOG" id="COG4260">
    <property type="taxonomic scope" value="Bacteria"/>
</dbReference>
<dbReference type="CDD" id="cd03408">
    <property type="entry name" value="SPFH_like_u1"/>
    <property type="match status" value="1"/>
</dbReference>
<gene>
    <name evidence="3" type="ordered locus">Amico_1912</name>
</gene>
<dbReference type="InterPro" id="IPR033880">
    <property type="entry name" value="SPFH_YdjI"/>
</dbReference>
<reference evidence="3 4" key="1">
    <citation type="journal article" date="2010" name="Stand. Genomic Sci.">
        <title>Complete genome sequence of Aminobacterium colombiense type strain (ALA-1).</title>
        <authorList>
            <person name="Chertkov O."/>
            <person name="Sikorski J."/>
            <person name="Brambilla E."/>
            <person name="Lapidus A."/>
            <person name="Copeland A."/>
            <person name="Glavina Del Rio T."/>
            <person name="Nolan M."/>
            <person name="Lucas S."/>
            <person name="Tice H."/>
            <person name="Cheng J.F."/>
            <person name="Han C."/>
            <person name="Detter J.C."/>
            <person name="Bruce D."/>
            <person name="Tapia R."/>
            <person name="Goodwin L."/>
            <person name="Pitluck S."/>
            <person name="Liolios K."/>
            <person name="Ivanova N."/>
            <person name="Mavromatis K."/>
            <person name="Ovchinnikova G."/>
            <person name="Pati A."/>
            <person name="Chen A."/>
            <person name="Palaniappan K."/>
            <person name="Land M."/>
            <person name="Hauser L."/>
            <person name="Chang Y.J."/>
            <person name="Jeffries C.D."/>
            <person name="Spring S."/>
            <person name="Rohde M."/>
            <person name="Goker M."/>
            <person name="Bristow J."/>
            <person name="Eisen J.A."/>
            <person name="Markowitz V."/>
            <person name="Hugenholtz P."/>
            <person name="Kyrpides N.C."/>
            <person name="Klenk H.P."/>
        </authorList>
    </citation>
    <scope>NUCLEOTIDE SEQUENCE [LARGE SCALE GENOMIC DNA]</scope>
    <source>
        <strain evidence="4">DSM 12261 / ALA-1</strain>
    </source>
</reference>
<proteinExistence type="predicted"/>
<keyword evidence="4" id="KW-1185">Reference proteome</keyword>
<dbReference type="EMBL" id="CP001997">
    <property type="protein sequence ID" value="ADE58023.1"/>
    <property type="molecule type" value="Genomic_DNA"/>
</dbReference>
<dbReference type="STRING" id="572547.Amico_1912"/>
<dbReference type="InterPro" id="IPR025874">
    <property type="entry name" value="DZR"/>
</dbReference>
<dbReference type="SUPFAM" id="SSF117892">
    <property type="entry name" value="Band 7/SPFH domain"/>
    <property type="match status" value="1"/>
</dbReference>
<dbReference type="RefSeq" id="WP_013049285.1">
    <property type="nucleotide sequence ID" value="NC_014011.1"/>
</dbReference>
<feature type="domain" description="DZANK-type" evidence="1">
    <location>
        <begin position="362"/>
        <end position="405"/>
    </location>
</feature>
<evidence type="ECO:0000313" key="3">
    <source>
        <dbReference type="EMBL" id="ADE58023.1"/>
    </source>
</evidence>
<dbReference type="AlphaFoldDB" id="D5EHJ1"/>